<evidence type="ECO:0008006" key="4">
    <source>
        <dbReference type="Google" id="ProtNLM"/>
    </source>
</evidence>
<feature type="transmembrane region" description="Helical" evidence="1">
    <location>
        <begin position="233"/>
        <end position="252"/>
    </location>
</feature>
<gene>
    <name evidence="2" type="ORF">F1B92_01955</name>
</gene>
<feature type="transmembrane region" description="Helical" evidence="1">
    <location>
        <begin position="172"/>
        <end position="189"/>
    </location>
</feature>
<feature type="transmembrane region" description="Helical" evidence="1">
    <location>
        <begin position="287"/>
        <end position="309"/>
    </location>
</feature>
<reference evidence="2 3" key="1">
    <citation type="submission" date="2019-09" db="EMBL/GenBank/DDBJ databases">
        <authorList>
            <person name="Silva M."/>
            <person name="Pereira G."/>
            <person name="Lopes-Da-Costa L."/>
            <person name="Silva E."/>
        </authorList>
    </citation>
    <scope>NUCLEOTIDE SEQUENCE [LARGE SCALE GENOMIC DNA]</scope>
    <source>
        <strain evidence="2 3">FMV-PI01</strain>
    </source>
</reference>
<evidence type="ECO:0000313" key="3">
    <source>
        <dbReference type="Proteomes" id="UP000476338"/>
    </source>
</evidence>
<dbReference type="Proteomes" id="UP000476338">
    <property type="component" value="Unassembled WGS sequence"/>
</dbReference>
<keyword evidence="1" id="KW-1133">Transmembrane helix</keyword>
<feature type="transmembrane region" description="Helical" evidence="1">
    <location>
        <begin position="136"/>
        <end position="165"/>
    </location>
</feature>
<feature type="transmembrane region" description="Helical" evidence="1">
    <location>
        <begin position="100"/>
        <end position="130"/>
    </location>
</feature>
<keyword evidence="3" id="KW-1185">Reference proteome</keyword>
<reference evidence="2 3" key="2">
    <citation type="submission" date="2020-03" db="EMBL/GenBank/DDBJ databases">
        <title>Campylobacter portucalensis sp. nov., a new species of Campylobacter isolated from the reproductive tract of bulls.</title>
        <authorList>
            <person name="Silva M.F."/>
            <person name="Pereira G."/>
            <person name="Carneiro C."/>
            <person name="Hemphill A."/>
            <person name="Mateus L."/>
            <person name="Lopes-Da-Costa L."/>
            <person name="Silva E."/>
        </authorList>
    </citation>
    <scope>NUCLEOTIDE SEQUENCE [LARGE SCALE GENOMIC DNA]</scope>
    <source>
        <strain evidence="2 3">FMV-PI01</strain>
    </source>
</reference>
<dbReference type="EMBL" id="VWSJ01000005">
    <property type="protein sequence ID" value="MSN95968.1"/>
    <property type="molecule type" value="Genomic_DNA"/>
</dbReference>
<feature type="transmembrane region" description="Helical" evidence="1">
    <location>
        <begin position="12"/>
        <end position="35"/>
    </location>
</feature>
<keyword evidence="1" id="KW-0472">Membrane</keyword>
<evidence type="ECO:0000256" key="1">
    <source>
        <dbReference type="SAM" id="Phobius"/>
    </source>
</evidence>
<keyword evidence="1" id="KW-0812">Transmembrane</keyword>
<sequence length="398" mass="46950">MFKSLDGKFYIFLLLFFMNLAFLAYAILNLSISYYEAKLFYYDHNLISLLMKISCKFLTQSDFGVKFPFLFLHFINSILMYKISKFILKRREDRLVCVFIYMFLPGVMSSAIVANMAGITIFFTLLFIYLFETKKYYLSIFILFITVFIDKTFTILFIGVFFYSIYNSKRELAFISFILLVMSFLFYGFETSGKPKSYFLDTLGVYAAVFSPFIFLFFVYVMYRIWVKDSKNLIWFISISSFCISLLLSLRQKILLDEFLPFCVISIPLLVKTFYSSYRIRLPKFRIKYKILAIFLISSLLINSILISFNSKLYKFFKNNPQNHFAYKFDIAKDLADKLKSLNINSLIVLDDELALRLKFYGIEGGGNYILSEDKIYKPKFKITINKGEIQIANFYIL</sequence>
<protein>
    <recommendedName>
        <fullName evidence="4">Glycosyltransferase RgtA/B/C/D-like domain-containing protein</fullName>
    </recommendedName>
</protein>
<feature type="transmembrane region" description="Helical" evidence="1">
    <location>
        <begin position="258"/>
        <end position="275"/>
    </location>
</feature>
<evidence type="ECO:0000313" key="2">
    <source>
        <dbReference type="EMBL" id="MSN95968.1"/>
    </source>
</evidence>
<accession>A0A6L5WFT9</accession>
<comment type="caution">
    <text evidence="2">The sequence shown here is derived from an EMBL/GenBank/DDBJ whole genome shotgun (WGS) entry which is preliminary data.</text>
</comment>
<dbReference type="AlphaFoldDB" id="A0A6L5WFT9"/>
<name>A0A6L5WFT9_9BACT</name>
<feature type="transmembrane region" description="Helical" evidence="1">
    <location>
        <begin position="204"/>
        <end position="226"/>
    </location>
</feature>
<dbReference type="RefSeq" id="WP_154570236.1">
    <property type="nucleotide sequence ID" value="NZ_VWSJ01000005.1"/>
</dbReference>
<organism evidence="2 3">
    <name type="scientific">Campylobacter portucalensis</name>
    <dbReference type="NCBI Taxonomy" id="2608384"/>
    <lineage>
        <taxon>Bacteria</taxon>
        <taxon>Pseudomonadati</taxon>
        <taxon>Campylobacterota</taxon>
        <taxon>Epsilonproteobacteria</taxon>
        <taxon>Campylobacterales</taxon>
        <taxon>Campylobacteraceae</taxon>
        <taxon>Campylobacter</taxon>
    </lineage>
</organism>
<proteinExistence type="predicted"/>